<gene>
    <name evidence="2" type="ORF">Metus_0058</name>
</gene>
<name>A0A444L8Y5_METS7</name>
<keyword evidence="1" id="KW-0472">Membrane</keyword>
<evidence type="ECO:0000313" key="3">
    <source>
        <dbReference type="Proteomes" id="UP000288215"/>
    </source>
</evidence>
<protein>
    <submittedName>
        <fullName evidence="2">Uncharacterized protein</fullName>
    </submittedName>
</protein>
<accession>A0A444L8Y5</accession>
<evidence type="ECO:0000313" key="2">
    <source>
        <dbReference type="EMBL" id="RWX74033.1"/>
    </source>
</evidence>
<reference evidence="2 3" key="1">
    <citation type="submission" date="2018-12" db="EMBL/GenBank/DDBJ databases">
        <title>The complete genome of the methanogenic archaea of the candidate phylum Verstraetearchaeota, obtained from the metagenome of underground thermal water.</title>
        <authorList>
            <person name="Kadnikov V.V."/>
            <person name="Mardanov A.V."/>
            <person name="Beletsky A.V."/>
            <person name="Karnachuk O.V."/>
            <person name="Ravin N.V."/>
        </authorList>
    </citation>
    <scope>NUCLEOTIDE SEQUENCE [LARGE SCALE GENOMIC DNA]</scope>
    <source>
        <strain evidence="2">Ch88</strain>
    </source>
</reference>
<dbReference type="Proteomes" id="UP000288215">
    <property type="component" value="Unassembled WGS sequence"/>
</dbReference>
<dbReference type="EMBL" id="RXGA01000001">
    <property type="protein sequence ID" value="RWX74033.1"/>
    <property type="molecule type" value="Genomic_DNA"/>
</dbReference>
<proteinExistence type="predicted"/>
<dbReference type="AlphaFoldDB" id="A0A444L8Y5"/>
<organism evidence="2 3">
    <name type="scientific">Methanosuratincola subterraneus</name>
    <dbReference type="NCBI Taxonomy" id="2593994"/>
    <lineage>
        <taxon>Archaea</taxon>
        <taxon>Thermoproteota</taxon>
        <taxon>Methanosuratincolia</taxon>
        <taxon>Candidatus Methanomethylicales</taxon>
        <taxon>Candidatus Methanomethylicaceae</taxon>
        <taxon>Candidatus Methanosuratincola (ex Vanwonterghem et al. 2016)</taxon>
    </lineage>
</organism>
<evidence type="ECO:0000256" key="1">
    <source>
        <dbReference type="SAM" id="Phobius"/>
    </source>
</evidence>
<keyword evidence="1" id="KW-1133">Transmembrane helix</keyword>
<comment type="caution">
    <text evidence="2">The sequence shown here is derived from an EMBL/GenBank/DDBJ whole genome shotgun (WGS) entry which is preliminary data.</text>
</comment>
<keyword evidence="1" id="KW-0812">Transmembrane</keyword>
<feature type="transmembrane region" description="Helical" evidence="1">
    <location>
        <begin position="63"/>
        <end position="84"/>
    </location>
</feature>
<sequence length="90" mass="10495">MPQREIEEASLLLAFTVSIVDVRYLNLLSRFFWPIIDYITSSFSTPPLGLEGLALFESIMRQLVVFTIDLTIYFVIFYILIALLRRSAFR</sequence>